<dbReference type="InterPro" id="IPR050109">
    <property type="entry name" value="HTH-type_TetR-like_transc_reg"/>
</dbReference>
<dbReference type="EMBL" id="JAJFZV010000008">
    <property type="protein sequence ID" value="MCC3297929.1"/>
    <property type="molecule type" value="Genomic_DNA"/>
</dbReference>
<dbReference type="Proteomes" id="UP001139158">
    <property type="component" value="Unassembled WGS sequence"/>
</dbReference>
<name>A0A9X1SER2_9MICC</name>
<dbReference type="InterPro" id="IPR009057">
    <property type="entry name" value="Homeodomain-like_sf"/>
</dbReference>
<comment type="caution">
    <text evidence="4">The sequence shown here is derived from an EMBL/GenBank/DDBJ whole genome shotgun (WGS) entry which is preliminary data.</text>
</comment>
<feature type="DNA-binding region" description="H-T-H motif" evidence="2">
    <location>
        <begin position="36"/>
        <end position="55"/>
    </location>
</feature>
<reference evidence="4" key="1">
    <citation type="submission" date="2021-10" db="EMBL/GenBank/DDBJ databases">
        <title>Novel species in genus Arthrobacter.</title>
        <authorList>
            <person name="Liu Y."/>
        </authorList>
    </citation>
    <scope>NUCLEOTIDE SEQUENCE</scope>
    <source>
        <strain evidence="4">Zg-Y453</strain>
    </source>
</reference>
<evidence type="ECO:0000256" key="2">
    <source>
        <dbReference type="PROSITE-ProRule" id="PRU00335"/>
    </source>
</evidence>
<dbReference type="PRINTS" id="PR00455">
    <property type="entry name" value="HTHTETR"/>
</dbReference>
<protein>
    <submittedName>
        <fullName evidence="4">TetR/AcrR family transcriptional regulator</fullName>
    </submittedName>
</protein>
<dbReference type="Pfam" id="PF00440">
    <property type="entry name" value="TetR_N"/>
    <property type="match status" value="1"/>
</dbReference>
<dbReference type="Gene3D" id="1.10.357.10">
    <property type="entry name" value="Tetracycline Repressor, domain 2"/>
    <property type="match status" value="1"/>
</dbReference>
<dbReference type="InterPro" id="IPR001647">
    <property type="entry name" value="HTH_TetR"/>
</dbReference>
<accession>A0A9X1SER2</accession>
<evidence type="ECO:0000259" key="3">
    <source>
        <dbReference type="PROSITE" id="PS50977"/>
    </source>
</evidence>
<proteinExistence type="predicted"/>
<evidence type="ECO:0000256" key="1">
    <source>
        <dbReference type="ARBA" id="ARBA00023125"/>
    </source>
</evidence>
<feature type="domain" description="HTH tetR-type" evidence="3">
    <location>
        <begin position="14"/>
        <end position="73"/>
    </location>
</feature>
<dbReference type="AlphaFoldDB" id="A0A9X1SER2"/>
<keyword evidence="5" id="KW-1185">Reference proteome</keyword>
<evidence type="ECO:0000313" key="4">
    <source>
        <dbReference type="EMBL" id="MCC3297929.1"/>
    </source>
</evidence>
<dbReference type="PROSITE" id="PS50977">
    <property type="entry name" value="HTH_TETR_2"/>
    <property type="match status" value="1"/>
</dbReference>
<organism evidence="4 5">
    <name type="scientific">Arthrobacter caoxuetaonis</name>
    <dbReference type="NCBI Taxonomy" id="2886935"/>
    <lineage>
        <taxon>Bacteria</taxon>
        <taxon>Bacillati</taxon>
        <taxon>Actinomycetota</taxon>
        <taxon>Actinomycetes</taxon>
        <taxon>Micrococcales</taxon>
        <taxon>Micrococcaceae</taxon>
        <taxon>Arthrobacter</taxon>
    </lineage>
</organism>
<evidence type="ECO:0000313" key="5">
    <source>
        <dbReference type="Proteomes" id="UP001139158"/>
    </source>
</evidence>
<dbReference type="PANTHER" id="PTHR30055:SF226">
    <property type="entry name" value="HTH-TYPE TRANSCRIPTIONAL REGULATOR PKSA"/>
    <property type="match status" value="1"/>
</dbReference>
<sequence length="200" mass="21323">MPRITAPTVAEHRAAQQRALLDAAKTLLAKTGEAPSMAEVAALAGLARPSAYQYYKSRTDLLNALVLDVFPRWARRVEDAMAAEELPADRILAYVMTNITLVAEGEHAVGSALAAVAPGEELDTQSNRMHQALLDPLVGALTEMGSADPASTAELINAIVHSGTRLLESGKTLQDVHELVRELLGPFVREHGGKSRAGAR</sequence>
<dbReference type="RefSeq" id="WP_227895805.1">
    <property type="nucleotide sequence ID" value="NZ_CP099466.1"/>
</dbReference>
<dbReference type="GO" id="GO:0003700">
    <property type="term" value="F:DNA-binding transcription factor activity"/>
    <property type="evidence" value="ECO:0007669"/>
    <property type="project" value="TreeGrafter"/>
</dbReference>
<gene>
    <name evidence="4" type="ORF">LJ757_08945</name>
</gene>
<dbReference type="GO" id="GO:0000976">
    <property type="term" value="F:transcription cis-regulatory region binding"/>
    <property type="evidence" value="ECO:0007669"/>
    <property type="project" value="TreeGrafter"/>
</dbReference>
<dbReference type="PANTHER" id="PTHR30055">
    <property type="entry name" value="HTH-TYPE TRANSCRIPTIONAL REGULATOR RUTR"/>
    <property type="match status" value="1"/>
</dbReference>
<dbReference type="SUPFAM" id="SSF46689">
    <property type="entry name" value="Homeodomain-like"/>
    <property type="match status" value="1"/>
</dbReference>
<keyword evidence="1 2" id="KW-0238">DNA-binding</keyword>